<organism evidence="1 2">
    <name type="scientific">Nonomuraea guangzhouensis</name>
    <dbReference type="NCBI Taxonomy" id="1291555"/>
    <lineage>
        <taxon>Bacteria</taxon>
        <taxon>Bacillati</taxon>
        <taxon>Actinomycetota</taxon>
        <taxon>Actinomycetes</taxon>
        <taxon>Streptosporangiales</taxon>
        <taxon>Streptosporangiaceae</taxon>
        <taxon>Nonomuraea</taxon>
    </lineage>
</organism>
<dbReference type="RefSeq" id="WP_219536888.1">
    <property type="nucleotide sequence ID" value="NZ_JAHKRM010000033.1"/>
</dbReference>
<dbReference type="EMBL" id="JBHUCM010000025">
    <property type="protein sequence ID" value="MFD1541303.1"/>
    <property type="molecule type" value="Genomic_DNA"/>
</dbReference>
<accession>A0ABW4GG78</accession>
<evidence type="ECO:0000313" key="2">
    <source>
        <dbReference type="Proteomes" id="UP001597097"/>
    </source>
</evidence>
<gene>
    <name evidence="1" type="primary">fxsA</name>
    <name evidence="1" type="ORF">ACFSJ0_29915</name>
</gene>
<dbReference type="InterPro" id="IPR026334">
    <property type="entry name" value="FxSxx-COOH"/>
</dbReference>
<comment type="caution">
    <text evidence="1">The sequence shown here is derived from an EMBL/GenBank/DDBJ whole genome shotgun (WGS) entry which is preliminary data.</text>
</comment>
<dbReference type="NCBIfam" id="TIGR04268">
    <property type="entry name" value="FxSxx-COOH"/>
    <property type="match status" value="1"/>
</dbReference>
<evidence type="ECO:0000313" key="1">
    <source>
        <dbReference type="EMBL" id="MFD1541303.1"/>
    </source>
</evidence>
<protein>
    <submittedName>
        <fullName evidence="1">FxSxx-COOH cyclophane-containing RiPP peptide</fullName>
    </submittedName>
</protein>
<keyword evidence="2" id="KW-1185">Reference proteome</keyword>
<reference evidence="2" key="1">
    <citation type="journal article" date="2019" name="Int. J. Syst. Evol. Microbiol.">
        <title>The Global Catalogue of Microorganisms (GCM) 10K type strain sequencing project: providing services to taxonomists for standard genome sequencing and annotation.</title>
        <authorList>
            <consortium name="The Broad Institute Genomics Platform"/>
            <consortium name="The Broad Institute Genome Sequencing Center for Infectious Disease"/>
            <person name="Wu L."/>
            <person name="Ma J."/>
        </authorList>
    </citation>
    <scope>NUCLEOTIDE SEQUENCE [LARGE SCALE GENOMIC DNA]</scope>
    <source>
        <strain evidence="2">CGMCC 1.15399</strain>
    </source>
</reference>
<sequence>MSDELAEPPALVDVSALSLADLDKVDESALAHALRMLLRAGEDAMGPIAGFSQSIDGPAATG</sequence>
<proteinExistence type="predicted"/>
<name>A0ABW4GG78_9ACTN</name>
<dbReference type="Proteomes" id="UP001597097">
    <property type="component" value="Unassembled WGS sequence"/>
</dbReference>